<name>A0A3P3EME4_9HYPH</name>
<dbReference type="Pfam" id="PF06995">
    <property type="entry name" value="Phage_P2_GpU"/>
    <property type="match status" value="1"/>
</dbReference>
<organism evidence="1 2">
    <name type="scientific">Mesorhizobium tamadayense</name>
    <dbReference type="NCBI Taxonomy" id="425306"/>
    <lineage>
        <taxon>Bacteria</taxon>
        <taxon>Pseudomonadati</taxon>
        <taxon>Pseudomonadota</taxon>
        <taxon>Alphaproteobacteria</taxon>
        <taxon>Hyphomicrobiales</taxon>
        <taxon>Phyllobacteriaceae</taxon>
        <taxon>Mesorhizobium</taxon>
    </lineage>
</organism>
<protein>
    <submittedName>
        <fullName evidence="1">Oxidoreductase</fullName>
    </submittedName>
</protein>
<evidence type="ECO:0000313" key="1">
    <source>
        <dbReference type="EMBL" id="RRH87427.1"/>
    </source>
</evidence>
<comment type="caution">
    <text evidence="1">The sequence shown here is derived from an EMBL/GenBank/DDBJ whole genome shotgun (WGS) entry which is preliminary data.</text>
</comment>
<evidence type="ECO:0000313" key="2">
    <source>
        <dbReference type="Proteomes" id="UP000273786"/>
    </source>
</evidence>
<dbReference type="OrthoDB" id="1550902at2"/>
<dbReference type="AlphaFoldDB" id="A0A3P3EME4"/>
<keyword evidence="2" id="KW-1185">Reference proteome</keyword>
<sequence length="147" mass="15523">MSGPVTMSLGPYAFEALGFSYTDVARSLETPWQDVAVARGFDVLQWTGPKSDSVSIKGVLFPVALGGAAGLEGIRKAAISGTPLMLVSLGGQIYGNYVVERVTEDRGYHDRRGTPQQNSYEIKLTAYSKAVGGSVAISLGGFLNLGF</sequence>
<dbReference type="EMBL" id="RQXT01000106">
    <property type="protein sequence ID" value="RRH87427.1"/>
    <property type="molecule type" value="Genomic_DNA"/>
</dbReference>
<dbReference type="RefSeq" id="WP_125007140.1">
    <property type="nucleotide sequence ID" value="NZ_RQXT01000106.1"/>
</dbReference>
<reference evidence="1 2" key="1">
    <citation type="submission" date="2018-11" db="EMBL/GenBank/DDBJ databases">
        <title>the genome of Mesorhizobium tamadayense DSM 28320.</title>
        <authorList>
            <person name="Gao J."/>
        </authorList>
    </citation>
    <scope>NUCLEOTIDE SEQUENCE [LARGE SCALE GENOMIC DNA]</scope>
    <source>
        <strain evidence="1 2">DSM 28320</strain>
    </source>
</reference>
<dbReference type="Proteomes" id="UP000273786">
    <property type="component" value="Unassembled WGS sequence"/>
</dbReference>
<gene>
    <name evidence="1" type="ORF">EH240_36245</name>
</gene>
<dbReference type="InterPro" id="IPR009734">
    <property type="entry name" value="Myoviridae_GpU"/>
</dbReference>
<accession>A0A3P3EME4</accession>
<proteinExistence type="predicted"/>